<organism evidence="2 3">
    <name type="scientific">Candidatus Mcinerneyibacterium aminivorans</name>
    <dbReference type="NCBI Taxonomy" id="2703815"/>
    <lineage>
        <taxon>Bacteria</taxon>
        <taxon>Candidatus Macinerneyibacteriota</taxon>
        <taxon>Candidatus Mcinerneyibacteria</taxon>
        <taxon>Candidatus Mcinerneyibacteriales</taxon>
        <taxon>Candidatus Mcinerneyibacteriaceae</taxon>
        <taxon>Candidatus Mcinerneyibacterium</taxon>
    </lineage>
</organism>
<dbReference type="CDD" id="cd00038">
    <property type="entry name" value="CAP_ED"/>
    <property type="match status" value="1"/>
</dbReference>
<dbReference type="PANTHER" id="PTHR47823:SF9">
    <property type="entry name" value="CHROMOSOME UNDETERMINED SCAFFOLD_10, WHOLE GENOME SHOTGUN SEQUENCE"/>
    <property type="match status" value="1"/>
</dbReference>
<dbReference type="InterPro" id="IPR000595">
    <property type="entry name" value="cNMP-bd_dom"/>
</dbReference>
<evidence type="ECO:0000259" key="1">
    <source>
        <dbReference type="PROSITE" id="PS50042"/>
    </source>
</evidence>
<dbReference type="InterPro" id="IPR014710">
    <property type="entry name" value="RmlC-like_jellyroll"/>
</dbReference>
<dbReference type="InterPro" id="IPR018490">
    <property type="entry name" value="cNMP-bd_dom_sf"/>
</dbReference>
<dbReference type="SUPFAM" id="SSF51206">
    <property type="entry name" value="cAMP-binding domain-like"/>
    <property type="match status" value="1"/>
</dbReference>
<dbReference type="Pfam" id="PF00027">
    <property type="entry name" value="cNMP_binding"/>
    <property type="match status" value="1"/>
</dbReference>
<reference evidence="2" key="1">
    <citation type="submission" date="2019-08" db="EMBL/GenBank/DDBJ databases">
        <title>Genomic characterization of a novel candidate phylum (ARYD3) from a high temperature, high salinity tertiary oil reservoir in north central Oklahoma, USA.</title>
        <authorList>
            <person name="Youssef N.H."/>
            <person name="Yadav A."/>
            <person name="Elshahed M.S."/>
        </authorList>
    </citation>
    <scope>NUCLEOTIDE SEQUENCE [LARGE SCALE GENOMIC DNA]</scope>
    <source>
        <strain evidence="2">ARYD3</strain>
    </source>
</reference>
<dbReference type="AlphaFoldDB" id="A0A5D0MKK7"/>
<proteinExistence type="predicted"/>
<sequence length="150" mass="17961">MIEKYYLFEELGKQESATIEKRLFLKHYDKKTIIFEEDDIVDSIYFIEQGEVEIYKKVSGEKQQHIINLSKGEFFGEIGTLNDNKRFANAKAKTDVQALVLLKSDFERILKNDRNIRYKIYKNFLNEMIKRLRLSDTKFKKFFRTVLRGN</sequence>
<protein>
    <submittedName>
        <fullName evidence="2">Cyclic nucleotide-binding domain-containing protein</fullName>
    </submittedName>
</protein>
<evidence type="ECO:0000313" key="3">
    <source>
        <dbReference type="Proteomes" id="UP000324143"/>
    </source>
</evidence>
<dbReference type="PANTHER" id="PTHR47823">
    <property type="entry name" value="ION_TRANS DOMAIN-CONTAINING PROTEIN"/>
    <property type="match status" value="1"/>
</dbReference>
<keyword evidence="3" id="KW-1185">Reference proteome</keyword>
<evidence type="ECO:0000313" key="2">
    <source>
        <dbReference type="EMBL" id="TYB32133.1"/>
    </source>
</evidence>
<name>A0A5D0MKK7_9BACT</name>
<dbReference type="SMART" id="SM00100">
    <property type="entry name" value="cNMP"/>
    <property type="match status" value="1"/>
</dbReference>
<dbReference type="PRINTS" id="PR00103">
    <property type="entry name" value="CAMPKINASE"/>
</dbReference>
<feature type="domain" description="Cyclic nucleotide-binding" evidence="1">
    <location>
        <begin position="7"/>
        <end position="127"/>
    </location>
</feature>
<dbReference type="Gene3D" id="2.60.120.10">
    <property type="entry name" value="Jelly Rolls"/>
    <property type="match status" value="1"/>
</dbReference>
<dbReference type="EMBL" id="VSIX01000004">
    <property type="protein sequence ID" value="TYB32133.1"/>
    <property type="molecule type" value="Genomic_DNA"/>
</dbReference>
<dbReference type="Proteomes" id="UP000324143">
    <property type="component" value="Unassembled WGS sequence"/>
</dbReference>
<accession>A0A5D0MKK7</accession>
<comment type="caution">
    <text evidence="2">The sequence shown here is derived from an EMBL/GenBank/DDBJ whole genome shotgun (WGS) entry which is preliminary data.</text>
</comment>
<gene>
    <name evidence="2" type="ORF">FXF47_00690</name>
</gene>
<dbReference type="PROSITE" id="PS50042">
    <property type="entry name" value="CNMP_BINDING_3"/>
    <property type="match status" value="1"/>
</dbReference>